<evidence type="ECO:0000259" key="6">
    <source>
        <dbReference type="Pfam" id="PF00324"/>
    </source>
</evidence>
<feature type="transmembrane region" description="Helical" evidence="5">
    <location>
        <begin position="308"/>
        <end position="330"/>
    </location>
</feature>
<dbReference type="InterPro" id="IPR004841">
    <property type="entry name" value="AA-permease/SLC12A_dom"/>
</dbReference>
<keyword evidence="3 5" id="KW-1133">Transmembrane helix</keyword>
<dbReference type="RefSeq" id="WP_045300134.1">
    <property type="nucleotide sequence ID" value="NZ_JYJA01000037.1"/>
</dbReference>
<dbReference type="Proteomes" id="UP000034098">
    <property type="component" value="Unassembled WGS sequence"/>
</dbReference>
<feature type="transmembrane region" description="Helical" evidence="5">
    <location>
        <begin position="253"/>
        <end position="274"/>
    </location>
</feature>
<dbReference type="PIRSF" id="PIRSF006060">
    <property type="entry name" value="AA_transporter"/>
    <property type="match status" value="1"/>
</dbReference>
<reference evidence="7 8" key="1">
    <citation type="submission" date="2015-02" db="EMBL/GenBank/DDBJ databases">
        <title>Draft genome sequences of ten Microbacterium spp. with emphasis on heavy metal contaminated environments.</title>
        <authorList>
            <person name="Corretto E."/>
        </authorList>
    </citation>
    <scope>NUCLEOTIDE SEQUENCE [LARGE SCALE GENOMIC DNA]</scope>
    <source>
        <strain evidence="7 8">DSM 8608</strain>
    </source>
</reference>
<feature type="transmembrane region" description="Helical" evidence="5">
    <location>
        <begin position="419"/>
        <end position="438"/>
    </location>
</feature>
<dbReference type="PANTHER" id="PTHR42770">
    <property type="entry name" value="AMINO ACID TRANSPORTER-RELATED"/>
    <property type="match status" value="1"/>
</dbReference>
<dbReference type="Pfam" id="PF00324">
    <property type="entry name" value="AA_permease"/>
    <property type="match status" value="1"/>
</dbReference>
<protein>
    <submittedName>
        <fullName evidence="7">Putrescine importer PuuP</fullName>
    </submittedName>
</protein>
<dbReference type="GO" id="GO:0016020">
    <property type="term" value="C:membrane"/>
    <property type="evidence" value="ECO:0007669"/>
    <property type="project" value="UniProtKB-SubCell"/>
</dbReference>
<dbReference type="OrthoDB" id="3790922at2"/>
<evidence type="ECO:0000313" key="8">
    <source>
        <dbReference type="Proteomes" id="UP000034098"/>
    </source>
</evidence>
<dbReference type="AlphaFoldDB" id="A0A0M2HBF7"/>
<proteinExistence type="predicted"/>
<dbReference type="EMBL" id="JYJA01000037">
    <property type="protein sequence ID" value="KJL41413.1"/>
    <property type="molecule type" value="Genomic_DNA"/>
</dbReference>
<feature type="transmembrane region" description="Helical" evidence="5">
    <location>
        <begin position="179"/>
        <end position="198"/>
    </location>
</feature>
<comment type="subcellular location">
    <subcellularLocation>
        <location evidence="1">Membrane</location>
        <topology evidence="1">Multi-pass membrane protein</topology>
    </subcellularLocation>
</comment>
<feature type="transmembrane region" description="Helical" evidence="5">
    <location>
        <begin position="36"/>
        <end position="58"/>
    </location>
</feature>
<keyword evidence="8" id="KW-1185">Reference proteome</keyword>
<evidence type="ECO:0000313" key="7">
    <source>
        <dbReference type="EMBL" id="KJL41413.1"/>
    </source>
</evidence>
<feature type="transmembrane region" description="Helical" evidence="5">
    <location>
        <begin position="141"/>
        <end position="167"/>
    </location>
</feature>
<name>A0A0M2HBF7_MICTR</name>
<gene>
    <name evidence="7" type="primary">puuP_3</name>
    <name evidence="7" type="ORF">RS82_02641</name>
</gene>
<feature type="transmembrane region" description="Helical" evidence="5">
    <location>
        <begin position="104"/>
        <end position="135"/>
    </location>
</feature>
<feature type="transmembrane region" description="Helical" evidence="5">
    <location>
        <begin position="444"/>
        <end position="465"/>
    </location>
</feature>
<comment type="caution">
    <text evidence="7">The sequence shown here is derived from an EMBL/GenBank/DDBJ whole genome shotgun (WGS) entry which is preliminary data.</text>
</comment>
<dbReference type="PANTHER" id="PTHR42770:SF7">
    <property type="entry name" value="MEMBRANE PROTEIN"/>
    <property type="match status" value="1"/>
</dbReference>
<feature type="transmembrane region" description="Helical" evidence="5">
    <location>
        <begin position="64"/>
        <end position="83"/>
    </location>
</feature>
<evidence type="ECO:0000256" key="5">
    <source>
        <dbReference type="SAM" id="Phobius"/>
    </source>
</evidence>
<dbReference type="GO" id="GO:0055085">
    <property type="term" value="P:transmembrane transport"/>
    <property type="evidence" value="ECO:0007669"/>
    <property type="project" value="InterPro"/>
</dbReference>
<dbReference type="Gene3D" id="1.20.1740.10">
    <property type="entry name" value="Amino acid/polyamine transporter I"/>
    <property type="match status" value="1"/>
</dbReference>
<feature type="transmembrane region" description="Helical" evidence="5">
    <location>
        <begin position="351"/>
        <end position="373"/>
    </location>
</feature>
<keyword evidence="4 5" id="KW-0472">Membrane</keyword>
<feature type="domain" description="Amino acid permease/ SLC12A" evidence="6">
    <location>
        <begin position="36"/>
        <end position="416"/>
    </location>
</feature>
<evidence type="ECO:0000256" key="3">
    <source>
        <dbReference type="ARBA" id="ARBA00022989"/>
    </source>
</evidence>
<keyword evidence="2 5" id="KW-0812">Transmembrane</keyword>
<sequence>MTALERAIARPDPVHDFGARSPLYGLERRSVGFMDVLAQSVAAVAPAAAATTVVLLVAGISPSATVLSIVLAGVLSLLVARTISQFARRLAAAGSTYTYTARGLGAGAGLASGAAILVGYGAIAMFALLGGAYYVTFLLEAVWPAFGGPGTLAAVLAAEAAFVAVVLVRGIRISSRIALVVEGLSVVLIAVLLVVLLVRIGPIDPAEVLGLGGIEPAALAAGSVIALTAFVGFESASTLGVEARTPLRNVPRAIVWTVILSGGLYVLAAVAQVAGFDALGASLAASASPINELATAYGLGGWGVVADIGIAASFLACAIGSTTALTRVVFTMGRDGVLPPVAGRAHPRFGTPIGAVALALPVIIVVPFALLLAGLDVRGAMHATIAVGGAGYIVAYILVCAAAPVFLRRIGEATIGSTVAATVSAVVLAAALVTFFAVDAAAGSVALWVVLAVAGIAAVAVVVRLRRGLPSLARIGSYDEPVASQVLGGVARPEAADGD</sequence>
<feature type="transmembrane region" description="Helical" evidence="5">
    <location>
        <begin position="385"/>
        <end position="407"/>
    </location>
</feature>
<dbReference type="PATRIC" id="fig|69370.6.peg.2684"/>
<organism evidence="7 8">
    <name type="scientific">Microbacterium trichothecenolyticum</name>
    <name type="common">Aureobacterium trichothecenolyticum</name>
    <dbReference type="NCBI Taxonomy" id="69370"/>
    <lineage>
        <taxon>Bacteria</taxon>
        <taxon>Bacillati</taxon>
        <taxon>Actinomycetota</taxon>
        <taxon>Actinomycetes</taxon>
        <taxon>Micrococcales</taxon>
        <taxon>Microbacteriaceae</taxon>
        <taxon>Microbacterium</taxon>
    </lineage>
</organism>
<feature type="transmembrane region" description="Helical" evidence="5">
    <location>
        <begin position="218"/>
        <end position="241"/>
    </location>
</feature>
<evidence type="ECO:0000256" key="1">
    <source>
        <dbReference type="ARBA" id="ARBA00004141"/>
    </source>
</evidence>
<evidence type="ECO:0000256" key="2">
    <source>
        <dbReference type="ARBA" id="ARBA00022692"/>
    </source>
</evidence>
<evidence type="ECO:0000256" key="4">
    <source>
        <dbReference type="ARBA" id="ARBA00023136"/>
    </source>
</evidence>
<accession>A0A0M2HBF7</accession>
<dbReference type="InterPro" id="IPR050367">
    <property type="entry name" value="APC_superfamily"/>
</dbReference>